<name>A0A4S2KLA6_9HYME</name>
<keyword evidence="2" id="KW-0813">Transport</keyword>
<dbReference type="Proteomes" id="UP000310200">
    <property type="component" value="Unassembled WGS sequence"/>
</dbReference>
<dbReference type="GO" id="GO:0022857">
    <property type="term" value="F:transmembrane transporter activity"/>
    <property type="evidence" value="ECO:0007669"/>
    <property type="project" value="InterPro"/>
</dbReference>
<dbReference type="Pfam" id="PF00083">
    <property type="entry name" value="Sugar_tr"/>
    <property type="match status" value="1"/>
</dbReference>
<feature type="transmembrane region" description="Helical" evidence="8">
    <location>
        <begin position="59"/>
        <end position="79"/>
    </location>
</feature>
<accession>A0A4S2KLA6</accession>
<feature type="transmembrane region" description="Helical" evidence="8">
    <location>
        <begin position="91"/>
        <end position="110"/>
    </location>
</feature>
<dbReference type="PROSITE" id="PS50850">
    <property type="entry name" value="MFS"/>
    <property type="match status" value="1"/>
</dbReference>
<feature type="transmembrane region" description="Helical" evidence="8">
    <location>
        <begin position="21"/>
        <end position="39"/>
    </location>
</feature>
<keyword evidence="6 8" id="KW-1133">Transmembrane helix</keyword>
<dbReference type="InterPro" id="IPR005828">
    <property type="entry name" value="MFS_sugar_transport-like"/>
</dbReference>
<sequence>MEKSEKPPKEPGKLRQFLAALIVNQLALSYGIVIGWPSPSALQLQSSSSPVGDEPMTDAGVSWLTGILTLSGTIVTVLLSVIPDRFSRKRFGYALTLPILIAWLLIAFATNHTYIYVSRALTGVSGAGTFFLVSNYVSEISCDSIRGMLAAILVFSVNTGVLIAYILGGIMSFHTLPVVVIALAIFFFVTFIFLPESPAYLVRQNRMHEAIRALKWLKGGNVLVAECALSHVQLQVKEIASMRTAKFSDLFRDKATTKALIIALGLFIFQQTCGVFGMISNTETIFKMSGSSLSPNASAIIVAALQVFGSWVATIVVDRLGRRPLFLLSAAGMCVCHCVIATFCSLQNLQYDVSAYSSIPVVALSTFMVAYSVGMGIGPVVILFEIFARDVTPLASTVTLSVSWAAAFVITKSFTDLIALLGMHGCFFLLAAFCACNFMFCYALLPETKGRNREDIVDELNGVRCTKNSNNVKHTIGSDSVHAAYV</sequence>
<evidence type="ECO:0000313" key="11">
    <source>
        <dbReference type="Proteomes" id="UP000310200"/>
    </source>
</evidence>
<feature type="transmembrane region" description="Helical" evidence="8">
    <location>
        <begin position="116"/>
        <end position="137"/>
    </location>
</feature>
<comment type="caution">
    <text evidence="10">The sequence shown here is derived from an EMBL/GenBank/DDBJ whole genome shotgun (WGS) entry which is preliminary data.</text>
</comment>
<dbReference type="GO" id="GO:0005886">
    <property type="term" value="C:plasma membrane"/>
    <property type="evidence" value="ECO:0007669"/>
    <property type="project" value="UniProtKB-SubCell"/>
</dbReference>
<feature type="transmembrane region" description="Helical" evidence="8">
    <location>
        <begin position="259"/>
        <end position="279"/>
    </location>
</feature>
<dbReference type="InterPro" id="IPR036259">
    <property type="entry name" value="MFS_trans_sf"/>
</dbReference>
<evidence type="ECO:0000256" key="7">
    <source>
        <dbReference type="ARBA" id="ARBA00023136"/>
    </source>
</evidence>
<feature type="transmembrane region" description="Helical" evidence="8">
    <location>
        <begin position="299"/>
        <end position="318"/>
    </location>
</feature>
<gene>
    <name evidence="10" type="ORF">DBV15_07046</name>
</gene>
<feature type="domain" description="Major facilitator superfamily (MFS) profile" evidence="9">
    <location>
        <begin position="17"/>
        <end position="449"/>
    </location>
</feature>
<dbReference type="FunFam" id="1.20.1250.20:FF:000218">
    <property type="entry name" value="facilitated trehalose transporter Tret1"/>
    <property type="match status" value="1"/>
</dbReference>
<dbReference type="InterPro" id="IPR020846">
    <property type="entry name" value="MFS_dom"/>
</dbReference>
<dbReference type="STRING" id="300112.A0A4S2KLA6"/>
<evidence type="ECO:0000313" key="10">
    <source>
        <dbReference type="EMBL" id="TGZ48508.1"/>
    </source>
</evidence>
<protein>
    <submittedName>
        <fullName evidence="10">Facilitated trehalose transporter Tret1</fullName>
    </submittedName>
</protein>
<evidence type="ECO:0000259" key="9">
    <source>
        <dbReference type="PROSITE" id="PS50850"/>
    </source>
</evidence>
<dbReference type="PANTHER" id="PTHR48021:SF33">
    <property type="entry name" value="AT22075P-RELATED"/>
    <property type="match status" value="1"/>
</dbReference>
<keyword evidence="5 8" id="KW-0812">Transmembrane</keyword>
<feature type="transmembrane region" description="Helical" evidence="8">
    <location>
        <begin position="391"/>
        <end position="411"/>
    </location>
</feature>
<dbReference type="InterPro" id="IPR050549">
    <property type="entry name" value="MFS_Trehalose_Transporter"/>
</dbReference>
<keyword evidence="7 8" id="KW-0472">Membrane</keyword>
<evidence type="ECO:0000256" key="8">
    <source>
        <dbReference type="SAM" id="Phobius"/>
    </source>
</evidence>
<dbReference type="PANTHER" id="PTHR48021">
    <property type="match status" value="1"/>
</dbReference>
<feature type="transmembrane region" description="Helical" evidence="8">
    <location>
        <begin position="173"/>
        <end position="194"/>
    </location>
</feature>
<feature type="transmembrane region" description="Helical" evidence="8">
    <location>
        <begin position="149"/>
        <end position="167"/>
    </location>
</feature>
<evidence type="ECO:0000256" key="1">
    <source>
        <dbReference type="ARBA" id="ARBA00004651"/>
    </source>
</evidence>
<dbReference type="SUPFAM" id="SSF103473">
    <property type="entry name" value="MFS general substrate transporter"/>
    <property type="match status" value="1"/>
</dbReference>
<keyword evidence="11" id="KW-1185">Reference proteome</keyword>
<dbReference type="EMBL" id="QBLH01002438">
    <property type="protein sequence ID" value="TGZ48508.1"/>
    <property type="molecule type" value="Genomic_DNA"/>
</dbReference>
<keyword evidence="4" id="KW-0762">Sugar transport</keyword>
<dbReference type="Gene3D" id="1.20.1250.20">
    <property type="entry name" value="MFS general substrate transporter like domains"/>
    <property type="match status" value="1"/>
</dbReference>
<evidence type="ECO:0000256" key="3">
    <source>
        <dbReference type="ARBA" id="ARBA00022475"/>
    </source>
</evidence>
<feature type="transmembrane region" description="Helical" evidence="8">
    <location>
        <begin position="325"/>
        <end position="349"/>
    </location>
</feature>
<evidence type="ECO:0000256" key="6">
    <source>
        <dbReference type="ARBA" id="ARBA00022989"/>
    </source>
</evidence>
<dbReference type="AlphaFoldDB" id="A0A4S2KLA6"/>
<proteinExistence type="predicted"/>
<organism evidence="10 11">
    <name type="scientific">Temnothorax longispinosus</name>
    <dbReference type="NCBI Taxonomy" id="300112"/>
    <lineage>
        <taxon>Eukaryota</taxon>
        <taxon>Metazoa</taxon>
        <taxon>Ecdysozoa</taxon>
        <taxon>Arthropoda</taxon>
        <taxon>Hexapoda</taxon>
        <taxon>Insecta</taxon>
        <taxon>Pterygota</taxon>
        <taxon>Neoptera</taxon>
        <taxon>Endopterygota</taxon>
        <taxon>Hymenoptera</taxon>
        <taxon>Apocrita</taxon>
        <taxon>Aculeata</taxon>
        <taxon>Formicoidea</taxon>
        <taxon>Formicidae</taxon>
        <taxon>Myrmicinae</taxon>
        <taxon>Temnothorax</taxon>
    </lineage>
</organism>
<evidence type="ECO:0000256" key="5">
    <source>
        <dbReference type="ARBA" id="ARBA00022692"/>
    </source>
</evidence>
<reference evidence="10 11" key="1">
    <citation type="journal article" date="2019" name="Philos. Trans. R. Soc. Lond., B, Biol. Sci.">
        <title>Ant behaviour and brain gene expression of defending hosts depend on the ecological success of the intruding social parasite.</title>
        <authorList>
            <person name="Kaur R."/>
            <person name="Stoldt M."/>
            <person name="Jongepier E."/>
            <person name="Feldmeyer B."/>
            <person name="Menzel F."/>
            <person name="Bornberg-Bauer E."/>
            <person name="Foitzik S."/>
        </authorList>
    </citation>
    <scope>NUCLEOTIDE SEQUENCE [LARGE SCALE GENOMIC DNA]</scope>
    <source>
        <tissue evidence="10">Whole body</tissue>
    </source>
</reference>
<feature type="transmembrane region" description="Helical" evidence="8">
    <location>
        <begin position="417"/>
        <end position="445"/>
    </location>
</feature>
<comment type="subcellular location">
    <subcellularLocation>
        <location evidence="1">Cell membrane</location>
        <topology evidence="1">Multi-pass membrane protein</topology>
    </subcellularLocation>
</comment>
<feature type="transmembrane region" description="Helical" evidence="8">
    <location>
        <begin position="361"/>
        <end position="384"/>
    </location>
</feature>
<keyword evidence="3" id="KW-1003">Cell membrane</keyword>
<evidence type="ECO:0000256" key="2">
    <source>
        <dbReference type="ARBA" id="ARBA00022448"/>
    </source>
</evidence>
<evidence type="ECO:0000256" key="4">
    <source>
        <dbReference type="ARBA" id="ARBA00022597"/>
    </source>
</evidence>